<dbReference type="InterPro" id="IPR036871">
    <property type="entry name" value="PX_dom_sf"/>
</dbReference>
<dbReference type="GO" id="GO:0035091">
    <property type="term" value="F:phosphatidylinositol binding"/>
    <property type="evidence" value="ECO:0007669"/>
    <property type="project" value="InterPro"/>
</dbReference>
<dbReference type="Pfam" id="PF00787">
    <property type="entry name" value="PX"/>
    <property type="match status" value="1"/>
</dbReference>
<feature type="region of interest" description="Disordered" evidence="1">
    <location>
        <begin position="1"/>
        <end position="35"/>
    </location>
</feature>
<dbReference type="InterPro" id="IPR001683">
    <property type="entry name" value="PX_dom"/>
</dbReference>
<reference evidence="3 4" key="1">
    <citation type="journal article" date="2018" name="Nat. Ecol. Evol.">
        <title>Genomic signatures of mitonuclear coevolution across populations of Tigriopus californicus.</title>
        <authorList>
            <person name="Barreto F.S."/>
            <person name="Watson E.T."/>
            <person name="Lima T.G."/>
            <person name="Willett C.S."/>
            <person name="Edmands S."/>
            <person name="Li W."/>
            <person name="Burton R.S."/>
        </authorList>
    </citation>
    <scope>NUCLEOTIDE SEQUENCE [LARGE SCALE GENOMIC DNA]</scope>
    <source>
        <strain evidence="3 4">San Diego</strain>
    </source>
</reference>
<sequence>MMNESSAICPKLDSCSTSWSSSSTEGPDSPGMSPCGSPILESSGLSLETKRITGSTVASGSNRSAHPSAHRAQFEITFLDSAPGPGRSSKTYTLMVWPLQNGQKLSSEGSIIKRTFDEFIQLHQSLSSQVSQLGVIVPPVPDEISRTVPFRLGLDLPWNKLEEERLCYFIRKCLSHPVIAEISILSDFFLSTKTPTLKPQFPVKVFFSGLYKGFKGRPKSSHQNEPDLFGKERQRSETYCQHLLSVQERLHRVLDVSNKLSQKLLLLAAVELTTSRVSDDVNVNFSQAFIHEATLLQDKIYASQRYLGSYLATFVKYFESEVKAIGQRDALIEQDGELSDEPSQLALCTQRVGTEIRQFHVERVRRMKETLLSYSVSNVKYSKAIVNEVSIWLSNMPDVAAAKSAHT</sequence>
<dbReference type="Proteomes" id="UP000318571">
    <property type="component" value="Chromosome 5"/>
</dbReference>
<feature type="domain" description="PX" evidence="2">
    <location>
        <begin position="70"/>
        <end position="196"/>
    </location>
</feature>
<protein>
    <recommendedName>
        <fullName evidence="2">PX domain-containing protein</fullName>
    </recommendedName>
</protein>
<organism evidence="3 4">
    <name type="scientific">Tigriopus californicus</name>
    <name type="common">Marine copepod</name>
    <dbReference type="NCBI Taxonomy" id="6832"/>
    <lineage>
        <taxon>Eukaryota</taxon>
        <taxon>Metazoa</taxon>
        <taxon>Ecdysozoa</taxon>
        <taxon>Arthropoda</taxon>
        <taxon>Crustacea</taxon>
        <taxon>Multicrustacea</taxon>
        <taxon>Hexanauplia</taxon>
        <taxon>Copepoda</taxon>
        <taxon>Harpacticoida</taxon>
        <taxon>Harpacticidae</taxon>
        <taxon>Tigriopus</taxon>
    </lineage>
</organism>
<accession>A0A553PEX5</accession>
<proteinExistence type="predicted"/>
<evidence type="ECO:0000313" key="4">
    <source>
        <dbReference type="Proteomes" id="UP000318571"/>
    </source>
</evidence>
<evidence type="ECO:0000313" key="3">
    <source>
        <dbReference type="EMBL" id="TRY76232.1"/>
    </source>
</evidence>
<evidence type="ECO:0000259" key="2">
    <source>
        <dbReference type="PROSITE" id="PS50195"/>
    </source>
</evidence>
<feature type="compositionally biased region" description="Low complexity" evidence="1">
    <location>
        <begin position="14"/>
        <end position="24"/>
    </location>
</feature>
<dbReference type="SUPFAM" id="SSF64268">
    <property type="entry name" value="PX domain"/>
    <property type="match status" value="1"/>
</dbReference>
<dbReference type="EMBL" id="VCGU01000004">
    <property type="protein sequence ID" value="TRY76232.1"/>
    <property type="molecule type" value="Genomic_DNA"/>
</dbReference>
<dbReference type="PROSITE" id="PS50195">
    <property type="entry name" value="PX"/>
    <property type="match status" value="1"/>
</dbReference>
<dbReference type="AlphaFoldDB" id="A0A553PEX5"/>
<keyword evidence="4" id="KW-1185">Reference proteome</keyword>
<evidence type="ECO:0000256" key="1">
    <source>
        <dbReference type="SAM" id="MobiDB-lite"/>
    </source>
</evidence>
<gene>
    <name evidence="3" type="ORF">TCAL_09594</name>
</gene>
<dbReference type="Gene3D" id="3.30.1520.10">
    <property type="entry name" value="Phox-like domain"/>
    <property type="match status" value="1"/>
</dbReference>
<name>A0A553PEX5_TIGCA</name>
<comment type="caution">
    <text evidence="3">The sequence shown here is derived from an EMBL/GenBank/DDBJ whole genome shotgun (WGS) entry which is preliminary data.</text>
</comment>